<dbReference type="OrthoDB" id="9804819at2"/>
<keyword evidence="6" id="KW-1133">Transmembrane helix</keyword>
<evidence type="ECO:0000259" key="7">
    <source>
        <dbReference type="PROSITE" id="PS50893"/>
    </source>
</evidence>
<protein>
    <submittedName>
        <fullName evidence="8">ABC-type multidrug transport system, ATPase component</fullName>
    </submittedName>
</protein>
<proteinExistence type="inferred from homology"/>
<dbReference type="SMART" id="SM00382">
    <property type="entry name" value="AAA"/>
    <property type="match status" value="1"/>
</dbReference>
<evidence type="ECO:0000256" key="2">
    <source>
        <dbReference type="ARBA" id="ARBA00022448"/>
    </source>
</evidence>
<dbReference type="GO" id="GO:0016887">
    <property type="term" value="F:ATP hydrolysis activity"/>
    <property type="evidence" value="ECO:0007669"/>
    <property type="project" value="InterPro"/>
</dbReference>
<organism evidence="8 9">
    <name type="scientific">Streptomyces zhaozhouensis</name>
    <dbReference type="NCBI Taxonomy" id="1300267"/>
    <lineage>
        <taxon>Bacteria</taxon>
        <taxon>Bacillati</taxon>
        <taxon>Actinomycetota</taxon>
        <taxon>Actinomycetes</taxon>
        <taxon>Kitasatosporales</taxon>
        <taxon>Streptomycetaceae</taxon>
        <taxon>Streptomyces</taxon>
    </lineage>
</organism>
<feature type="transmembrane region" description="Helical" evidence="6">
    <location>
        <begin position="466"/>
        <end position="488"/>
    </location>
</feature>
<feature type="compositionally biased region" description="Low complexity" evidence="5">
    <location>
        <begin position="333"/>
        <end position="347"/>
    </location>
</feature>
<dbReference type="Proteomes" id="UP000219072">
    <property type="component" value="Unassembled WGS sequence"/>
</dbReference>
<dbReference type="GO" id="GO:0005524">
    <property type="term" value="F:ATP binding"/>
    <property type="evidence" value="ECO:0007669"/>
    <property type="project" value="UniProtKB-KW"/>
</dbReference>
<name>A0A286DZV1_9ACTN</name>
<feature type="domain" description="ABC transporter" evidence="7">
    <location>
        <begin position="2"/>
        <end position="228"/>
    </location>
</feature>
<dbReference type="InterPro" id="IPR003439">
    <property type="entry name" value="ABC_transporter-like_ATP-bd"/>
</dbReference>
<dbReference type="PANTHER" id="PTHR43335:SF4">
    <property type="entry name" value="ABC TRANSPORTER, ATP-BINDING PROTEIN"/>
    <property type="match status" value="1"/>
</dbReference>
<evidence type="ECO:0000313" key="8">
    <source>
        <dbReference type="EMBL" id="SOD64191.1"/>
    </source>
</evidence>
<accession>A0A286DZV1</accession>
<keyword evidence="4" id="KW-0067">ATP-binding</keyword>
<dbReference type="SUPFAM" id="SSF52540">
    <property type="entry name" value="P-loop containing nucleoside triphosphate hydrolases"/>
    <property type="match status" value="1"/>
</dbReference>
<keyword evidence="3" id="KW-0547">Nucleotide-binding</keyword>
<feature type="compositionally biased region" description="Pro residues" evidence="5">
    <location>
        <begin position="436"/>
        <end position="445"/>
    </location>
</feature>
<evidence type="ECO:0000256" key="3">
    <source>
        <dbReference type="ARBA" id="ARBA00022741"/>
    </source>
</evidence>
<feature type="transmembrane region" description="Helical" evidence="6">
    <location>
        <begin position="585"/>
        <end position="604"/>
    </location>
</feature>
<dbReference type="PROSITE" id="PS50893">
    <property type="entry name" value="ABC_TRANSPORTER_2"/>
    <property type="match status" value="1"/>
</dbReference>
<evidence type="ECO:0000256" key="1">
    <source>
        <dbReference type="ARBA" id="ARBA00005417"/>
    </source>
</evidence>
<dbReference type="AlphaFoldDB" id="A0A286DZV1"/>
<evidence type="ECO:0000256" key="5">
    <source>
        <dbReference type="SAM" id="MobiDB-lite"/>
    </source>
</evidence>
<feature type="region of interest" description="Disordered" evidence="5">
    <location>
        <begin position="391"/>
        <end position="445"/>
    </location>
</feature>
<reference evidence="8 9" key="1">
    <citation type="submission" date="2017-09" db="EMBL/GenBank/DDBJ databases">
        <authorList>
            <person name="Ehlers B."/>
            <person name="Leendertz F.H."/>
        </authorList>
    </citation>
    <scope>NUCLEOTIDE SEQUENCE [LARGE SCALE GENOMIC DNA]</scope>
    <source>
        <strain evidence="8 9">CGMCC 4.7095</strain>
    </source>
</reference>
<gene>
    <name evidence="8" type="ORF">SAMN06297387_11551</name>
</gene>
<sequence>MIQTIGLTSASRRGRPPAVDDLTFEAGAGEVTVLLGPPGAGKSAALRLMLQLAPGRGVALFRGRPLSRMPQPQREIGTLLGDVPGHPRRSAVGHLRMLAAAAGVPAGRADEVLEVVGLTGLAGQRLGRFSLGMDRRLGLAAALLGDPHTLVLDEPESGLSPRERGWAQGLLRGYAEQGGTVLMTATDAMEAARVADRVVSLDGGRLVADQRIADFRRTRLRPRVAVRSPHAERLATVLQHRLRTTAAAEVVREAGNRLSVYGSDLATVGEIAHQHRIVVHQLADEIGDAGDRAPAGPLRRADGRPADGDGARRAQEPTTTVVLVPRTAESTPALAGEAGAAGEATPEGKGEVALAEGAESGVATSRVGASAPTAAPASVVIGAGAPTSHAATGTAVDTLPPPARERLTTAPGARDGAAPSEAGAPARGGRVTVRPGLPPALPALPPPGPSWPLRYELRRWSGTGTAWWLMALALLAGLAVAVGLAWTGSSSPERLLSGWAEPLPLPPVAAAAGVLGALAFGQEFRFPALAPSSRQVPRRLSLLGGKLAVCGAAALLLCGAAIAVNSAALTLLLGTRSPTPESWPSAFESVAALSVGCAWAGLLAAGVFRSAVVGVGAVAAVPLALAPALRMVPDSPLGRELDGLPERLTALTTLPFASLLDRWLTASVRLAAQPVGWALALALAVLLCGYALAGLRRVRR</sequence>
<dbReference type="Gene3D" id="3.40.50.300">
    <property type="entry name" value="P-loop containing nucleotide triphosphate hydrolases"/>
    <property type="match status" value="1"/>
</dbReference>
<evidence type="ECO:0000256" key="6">
    <source>
        <dbReference type="SAM" id="Phobius"/>
    </source>
</evidence>
<keyword evidence="6" id="KW-0812">Transmembrane</keyword>
<dbReference type="Pfam" id="PF00005">
    <property type="entry name" value="ABC_tran"/>
    <property type="match status" value="1"/>
</dbReference>
<dbReference type="InterPro" id="IPR027417">
    <property type="entry name" value="P-loop_NTPase"/>
</dbReference>
<comment type="similarity">
    <text evidence="1">Belongs to the ABC transporter superfamily.</text>
</comment>
<feature type="transmembrane region" description="Helical" evidence="6">
    <location>
        <begin position="547"/>
        <end position="573"/>
    </location>
</feature>
<dbReference type="PANTHER" id="PTHR43335">
    <property type="entry name" value="ABC TRANSPORTER, ATP-BINDING PROTEIN"/>
    <property type="match status" value="1"/>
</dbReference>
<feature type="transmembrane region" description="Helical" evidence="6">
    <location>
        <begin position="611"/>
        <end position="629"/>
    </location>
</feature>
<keyword evidence="2" id="KW-0813">Transport</keyword>
<dbReference type="RefSeq" id="WP_099459323.1">
    <property type="nucleotide sequence ID" value="NZ_OCNE01000015.1"/>
</dbReference>
<dbReference type="InterPro" id="IPR003593">
    <property type="entry name" value="AAA+_ATPase"/>
</dbReference>
<evidence type="ECO:0000313" key="9">
    <source>
        <dbReference type="Proteomes" id="UP000219072"/>
    </source>
</evidence>
<feature type="transmembrane region" description="Helical" evidence="6">
    <location>
        <begin position="675"/>
        <end position="695"/>
    </location>
</feature>
<keyword evidence="9" id="KW-1185">Reference proteome</keyword>
<feature type="compositionally biased region" description="Basic and acidic residues" evidence="5">
    <location>
        <begin position="299"/>
        <end position="315"/>
    </location>
</feature>
<keyword evidence="6" id="KW-0472">Membrane</keyword>
<dbReference type="EMBL" id="OCNE01000015">
    <property type="protein sequence ID" value="SOD64191.1"/>
    <property type="molecule type" value="Genomic_DNA"/>
</dbReference>
<evidence type="ECO:0000256" key="4">
    <source>
        <dbReference type="ARBA" id="ARBA00022840"/>
    </source>
</evidence>
<feature type="region of interest" description="Disordered" evidence="5">
    <location>
        <begin position="288"/>
        <end position="348"/>
    </location>
</feature>